<feature type="region of interest" description="Disordered" evidence="1">
    <location>
        <begin position="1"/>
        <end position="75"/>
    </location>
</feature>
<protein>
    <submittedName>
        <fullName evidence="2">Uncharacterized protein</fullName>
    </submittedName>
</protein>
<organism evidence="2 3">
    <name type="scientific">Rhizoctonia solani</name>
    <dbReference type="NCBI Taxonomy" id="456999"/>
    <lineage>
        <taxon>Eukaryota</taxon>
        <taxon>Fungi</taxon>
        <taxon>Dikarya</taxon>
        <taxon>Basidiomycota</taxon>
        <taxon>Agaricomycotina</taxon>
        <taxon>Agaricomycetes</taxon>
        <taxon>Cantharellales</taxon>
        <taxon>Ceratobasidiaceae</taxon>
        <taxon>Rhizoctonia</taxon>
    </lineage>
</organism>
<evidence type="ECO:0000313" key="3">
    <source>
        <dbReference type="Proteomes" id="UP000663853"/>
    </source>
</evidence>
<evidence type="ECO:0000256" key="1">
    <source>
        <dbReference type="SAM" id="MobiDB-lite"/>
    </source>
</evidence>
<dbReference type="AlphaFoldDB" id="A0A8H3GDX1"/>
<gene>
    <name evidence="2" type="ORF">RDB_LOCUS45598</name>
</gene>
<feature type="compositionally biased region" description="Polar residues" evidence="1">
    <location>
        <begin position="1"/>
        <end position="15"/>
    </location>
</feature>
<feature type="compositionally biased region" description="Low complexity" evidence="1">
    <location>
        <begin position="24"/>
        <end position="41"/>
    </location>
</feature>
<proteinExistence type="predicted"/>
<dbReference type="EMBL" id="CAJMXA010000979">
    <property type="protein sequence ID" value="CAE6448044.1"/>
    <property type="molecule type" value="Genomic_DNA"/>
</dbReference>
<comment type="caution">
    <text evidence="2">The sequence shown here is derived from an EMBL/GenBank/DDBJ whole genome shotgun (WGS) entry which is preliminary data.</text>
</comment>
<reference evidence="2" key="1">
    <citation type="submission" date="2021-01" db="EMBL/GenBank/DDBJ databases">
        <authorList>
            <person name="Kaushik A."/>
        </authorList>
    </citation>
    <scope>NUCLEOTIDE SEQUENCE</scope>
    <source>
        <strain evidence="2">AG6-10EEA</strain>
    </source>
</reference>
<accession>A0A8H3GDX1</accession>
<name>A0A8H3GDX1_9AGAM</name>
<dbReference type="Proteomes" id="UP000663853">
    <property type="component" value="Unassembled WGS sequence"/>
</dbReference>
<sequence length="322" mass="35584">MDQKTPKTAYQTTMTKRLASFGGPSAPTSSPVTSQSTPTKSGGKKKPTPASPNPRSPRSKLDVSGSGAALPALRKAKVQESEIQRLVRTTLKRASVELANWENYGARIGLQGAKSMVDQVTELDNALGSLSVPEVQPRFRLVTGKLRNISDEREVVRCTVMIMSRDFTKLVKRANKLEDALAEFVQTYGVEAAEQTPLWADKTWSLEQYVIHMHKILRLLNRFQNTVQVLSEKIVAYGLSGGFNSDDICLPESERPASGREAAIPTFEETRGAMVLWAAEAKAAEELIKEWNEMCALEVVGWDRKLEPEISSSDEDEDDITD</sequence>
<evidence type="ECO:0000313" key="2">
    <source>
        <dbReference type="EMBL" id="CAE6448044.1"/>
    </source>
</evidence>